<evidence type="ECO:0000259" key="5">
    <source>
        <dbReference type="PROSITE" id="PS00631"/>
    </source>
</evidence>
<organism evidence="6 7">
    <name type="scientific">Aphanomyces astaci</name>
    <name type="common">Crayfish plague agent</name>
    <dbReference type="NCBI Taxonomy" id="112090"/>
    <lineage>
        <taxon>Eukaryota</taxon>
        <taxon>Sar</taxon>
        <taxon>Stramenopiles</taxon>
        <taxon>Oomycota</taxon>
        <taxon>Saprolegniomycetes</taxon>
        <taxon>Saprolegniales</taxon>
        <taxon>Verrucalvaceae</taxon>
        <taxon>Aphanomyces</taxon>
    </lineage>
</organism>
<keyword evidence="7" id="KW-1185">Reference proteome</keyword>
<evidence type="ECO:0000313" key="6">
    <source>
        <dbReference type="EMBL" id="RQM20267.1"/>
    </source>
</evidence>
<dbReference type="PANTHER" id="PTHR11963">
    <property type="entry name" value="LEUCINE AMINOPEPTIDASE-RELATED"/>
    <property type="match status" value="1"/>
</dbReference>
<dbReference type="InterPro" id="IPR000819">
    <property type="entry name" value="Peptidase_M17_C"/>
</dbReference>
<evidence type="ECO:0000256" key="2">
    <source>
        <dbReference type="ARBA" id="ARBA00022438"/>
    </source>
</evidence>
<proteinExistence type="inferred from homology"/>
<keyword evidence="3" id="KW-0645">Protease</keyword>
<dbReference type="AlphaFoldDB" id="A0A3R7WWY3"/>
<dbReference type="Pfam" id="PF00883">
    <property type="entry name" value="Peptidase_M17"/>
    <property type="match status" value="1"/>
</dbReference>
<evidence type="ECO:0000256" key="1">
    <source>
        <dbReference type="ARBA" id="ARBA00009528"/>
    </source>
</evidence>
<dbReference type="VEuPathDB" id="FungiDB:H257_09957"/>
<evidence type="ECO:0000313" key="7">
    <source>
        <dbReference type="Proteomes" id="UP000284702"/>
    </source>
</evidence>
<name>A0A3R7WWY3_APHAT</name>
<evidence type="ECO:0000256" key="3">
    <source>
        <dbReference type="ARBA" id="ARBA00022670"/>
    </source>
</evidence>
<keyword evidence="4" id="KW-0378">Hydrolase</keyword>
<evidence type="ECO:0000256" key="4">
    <source>
        <dbReference type="ARBA" id="ARBA00022801"/>
    </source>
</evidence>
<protein>
    <recommendedName>
        <fullName evidence="5">Cytosol aminopeptidase domain-containing protein</fullName>
    </recommendedName>
</protein>
<feature type="non-terminal residue" evidence="6">
    <location>
        <position position="1"/>
    </location>
</feature>
<dbReference type="SUPFAM" id="SSF53187">
    <property type="entry name" value="Zn-dependent exopeptidases"/>
    <property type="match status" value="1"/>
</dbReference>
<dbReference type="Gene3D" id="3.40.630.10">
    <property type="entry name" value="Zn peptidases"/>
    <property type="match status" value="1"/>
</dbReference>
<reference evidence="6" key="1">
    <citation type="submission" date="2018-07" db="EMBL/GenBank/DDBJ databases">
        <title>Annotation of Aphanomyces astaci genome assembly.</title>
        <authorList>
            <person name="Studholme D.J."/>
        </authorList>
    </citation>
    <scope>NUCLEOTIDE SEQUENCE [LARGE SCALE GENOMIC DNA]</scope>
    <source>
        <strain evidence="6">Pc</strain>
    </source>
</reference>
<gene>
    <name evidence="6" type="ORF">B5M09_008620</name>
</gene>
<dbReference type="InterPro" id="IPR011356">
    <property type="entry name" value="Leucine_aapep/pepB"/>
</dbReference>
<sequence length="153" mass="16278">NTDAEGRLVLGDGVAYAAKHLNPHVILDMATLTGAQGIATGKRFGAVVSNDNDLEAWTVAAGKASGDFVHPLPYAPEFFRDEFKSKVADMKNSVKTRTNAQVSCAGQFIANHLGEYETSGKWIHVDMAYPVIEDDLATGFGVGLVQSLLASLP</sequence>
<dbReference type="GO" id="GO:0070006">
    <property type="term" value="F:metalloaminopeptidase activity"/>
    <property type="evidence" value="ECO:0007669"/>
    <property type="project" value="InterPro"/>
</dbReference>
<comment type="caution">
    <text evidence="6">The sequence shown here is derived from an EMBL/GenBank/DDBJ whole genome shotgun (WGS) entry which is preliminary data.</text>
</comment>
<dbReference type="GO" id="GO:0006508">
    <property type="term" value="P:proteolysis"/>
    <property type="evidence" value="ECO:0007669"/>
    <property type="project" value="UniProtKB-KW"/>
</dbReference>
<dbReference type="EMBL" id="MZMZ02003969">
    <property type="protein sequence ID" value="RQM20267.1"/>
    <property type="molecule type" value="Genomic_DNA"/>
</dbReference>
<feature type="domain" description="Cytosol aminopeptidase" evidence="5">
    <location>
        <begin position="1"/>
        <end position="8"/>
    </location>
</feature>
<dbReference type="GO" id="GO:0030145">
    <property type="term" value="F:manganese ion binding"/>
    <property type="evidence" value="ECO:0007669"/>
    <property type="project" value="InterPro"/>
</dbReference>
<comment type="similarity">
    <text evidence="1">Belongs to the peptidase M17 family.</text>
</comment>
<dbReference type="PANTHER" id="PTHR11963:SF48">
    <property type="entry name" value="DIPEPTIDASE B, ISOFORM A"/>
    <property type="match status" value="1"/>
</dbReference>
<dbReference type="PROSITE" id="PS00631">
    <property type="entry name" value="CYTOSOL_AP"/>
    <property type="match status" value="1"/>
</dbReference>
<accession>A0A3R7WWY3</accession>
<keyword evidence="2" id="KW-0031">Aminopeptidase</keyword>
<dbReference type="GO" id="GO:0005737">
    <property type="term" value="C:cytoplasm"/>
    <property type="evidence" value="ECO:0007669"/>
    <property type="project" value="InterPro"/>
</dbReference>
<dbReference type="Proteomes" id="UP000284702">
    <property type="component" value="Unassembled WGS sequence"/>
</dbReference>